<dbReference type="InterPro" id="IPR036291">
    <property type="entry name" value="NAD(P)-bd_dom_sf"/>
</dbReference>
<keyword evidence="2" id="KW-1185">Reference proteome</keyword>
<dbReference type="AlphaFoldDB" id="A0A7X3K4F3"/>
<dbReference type="EMBL" id="WQRF01000005">
    <property type="protein sequence ID" value="MVT00327.1"/>
    <property type="molecule type" value="Genomic_DNA"/>
</dbReference>
<organism evidence="1 2">
    <name type="scientific">Devosia marina</name>
    <dbReference type="NCBI Taxonomy" id="2683198"/>
    <lineage>
        <taxon>Bacteria</taxon>
        <taxon>Pseudomonadati</taxon>
        <taxon>Pseudomonadota</taxon>
        <taxon>Alphaproteobacteria</taxon>
        <taxon>Hyphomicrobiales</taxon>
        <taxon>Devosiaceae</taxon>
        <taxon>Devosia</taxon>
    </lineage>
</organism>
<dbReference type="InterPro" id="IPR002347">
    <property type="entry name" value="SDR_fam"/>
</dbReference>
<protein>
    <submittedName>
        <fullName evidence="1">SDR family NAD(P)-dependent oxidoreductase</fullName>
    </submittedName>
</protein>
<dbReference type="RefSeq" id="WP_157291120.1">
    <property type="nucleotide sequence ID" value="NZ_WQRF01000005.1"/>
</dbReference>
<evidence type="ECO:0000313" key="2">
    <source>
        <dbReference type="Proteomes" id="UP000438106"/>
    </source>
</evidence>
<proteinExistence type="predicted"/>
<name>A0A7X3K4F3_9HYPH</name>
<dbReference type="PRINTS" id="PR00081">
    <property type="entry name" value="GDHRDH"/>
</dbReference>
<dbReference type="GO" id="GO:0016491">
    <property type="term" value="F:oxidoreductase activity"/>
    <property type="evidence" value="ECO:0007669"/>
    <property type="project" value="TreeGrafter"/>
</dbReference>
<reference evidence="1 2" key="1">
    <citation type="submission" date="2019-12" db="EMBL/GenBank/DDBJ databases">
        <title>Devosia maris sp. nov., isolated from the deep seawater.</title>
        <authorList>
            <person name="Liu Y."/>
        </authorList>
    </citation>
    <scope>NUCLEOTIDE SEQUENCE [LARGE SCALE GENOMIC DNA]</scope>
    <source>
        <strain evidence="1 2">L53-10-65</strain>
    </source>
</reference>
<sequence length="237" mass="24949">MTDLKSFPVGGLAVVIGANGGIGRALVQALSDGNQFGAVLGFSRRADGLDLTDEASIAKVAHRVHQGNIPIRLVIVATGLLHDDEGLQPEKSWRQLDADRLARNFAVNATGPALVAKHFLPLLPREGKAVFAAISAKVGSIGDNRLGGWYGYRAAKAALNQLIHTAAIELQRNRPDAFGVTLHPGTVATPLSAPFTASGHDPVTAEFAAARLLGVIDNLRAADNGRMLDHTGQPLPW</sequence>
<dbReference type="Gene3D" id="3.40.50.720">
    <property type="entry name" value="NAD(P)-binding Rossmann-like Domain"/>
    <property type="match status" value="1"/>
</dbReference>
<dbReference type="PANTHER" id="PTHR43544:SF12">
    <property type="entry name" value="NAD(P)-BINDING ROSSMANN-FOLD SUPERFAMILY PROTEIN"/>
    <property type="match status" value="1"/>
</dbReference>
<gene>
    <name evidence="1" type="ORF">GO014_14970</name>
</gene>
<dbReference type="Pfam" id="PF13561">
    <property type="entry name" value="adh_short_C2"/>
    <property type="match status" value="1"/>
</dbReference>
<comment type="caution">
    <text evidence="1">The sequence shown here is derived from an EMBL/GenBank/DDBJ whole genome shotgun (WGS) entry which is preliminary data.</text>
</comment>
<evidence type="ECO:0000313" key="1">
    <source>
        <dbReference type="EMBL" id="MVT00327.1"/>
    </source>
</evidence>
<dbReference type="SUPFAM" id="SSF51735">
    <property type="entry name" value="NAD(P)-binding Rossmann-fold domains"/>
    <property type="match status" value="1"/>
</dbReference>
<dbReference type="InterPro" id="IPR051468">
    <property type="entry name" value="Fungal_SecMetab_SDRs"/>
</dbReference>
<accession>A0A7X3K4F3</accession>
<dbReference type="PANTHER" id="PTHR43544">
    <property type="entry name" value="SHORT-CHAIN DEHYDROGENASE/REDUCTASE"/>
    <property type="match status" value="1"/>
</dbReference>
<dbReference type="Proteomes" id="UP000438106">
    <property type="component" value="Unassembled WGS sequence"/>
</dbReference>
<dbReference type="GO" id="GO:0005737">
    <property type="term" value="C:cytoplasm"/>
    <property type="evidence" value="ECO:0007669"/>
    <property type="project" value="TreeGrafter"/>
</dbReference>